<dbReference type="Gene3D" id="3.40.50.20">
    <property type="match status" value="1"/>
</dbReference>
<dbReference type="Proteomes" id="UP001067235">
    <property type="component" value="Unassembled WGS sequence"/>
</dbReference>
<dbReference type="EMBL" id="JAPWIE010000008">
    <property type="protein sequence ID" value="MCZ4553081.1"/>
    <property type="molecule type" value="Genomic_DNA"/>
</dbReference>
<evidence type="ECO:0000313" key="5">
    <source>
        <dbReference type="EMBL" id="MCZ4553081.1"/>
    </source>
</evidence>
<feature type="domain" description="ATP-grasp" evidence="4">
    <location>
        <begin position="128"/>
        <end position="336"/>
    </location>
</feature>
<comment type="similarity">
    <text evidence="1">Belongs to the D-alanine--D-alanine ligase family.</text>
</comment>
<name>A0ABT4N3V4_GORRU</name>
<gene>
    <name evidence="5" type="ORF">O4213_24040</name>
</gene>
<evidence type="ECO:0000256" key="3">
    <source>
        <dbReference type="PROSITE-ProRule" id="PRU00409"/>
    </source>
</evidence>
<protein>
    <submittedName>
        <fullName evidence="5">D-alanine--D-alanine ligase</fullName>
    </submittedName>
</protein>
<reference evidence="5" key="1">
    <citation type="submission" date="2022-12" db="EMBL/GenBank/DDBJ databases">
        <authorList>
            <person name="Krivoruchko A.V."/>
            <person name="Elkin A."/>
        </authorList>
    </citation>
    <scope>NUCLEOTIDE SEQUENCE</scope>
    <source>
        <strain evidence="5">IEGM 1388</strain>
    </source>
</reference>
<dbReference type="Gene3D" id="3.30.470.20">
    <property type="entry name" value="ATP-grasp fold, B domain"/>
    <property type="match status" value="1"/>
</dbReference>
<evidence type="ECO:0000256" key="1">
    <source>
        <dbReference type="ARBA" id="ARBA00010871"/>
    </source>
</evidence>
<dbReference type="SUPFAM" id="SSF56059">
    <property type="entry name" value="Glutathione synthetase ATP-binding domain-like"/>
    <property type="match status" value="1"/>
</dbReference>
<keyword evidence="3" id="KW-0547">Nucleotide-binding</keyword>
<dbReference type="Gene3D" id="3.30.1490.20">
    <property type="entry name" value="ATP-grasp fold, A domain"/>
    <property type="match status" value="1"/>
</dbReference>
<evidence type="ECO:0000256" key="2">
    <source>
        <dbReference type="ARBA" id="ARBA00022598"/>
    </source>
</evidence>
<dbReference type="PANTHER" id="PTHR23132:SF23">
    <property type="entry name" value="D-ALANINE--D-ALANINE LIGASE B"/>
    <property type="match status" value="1"/>
</dbReference>
<dbReference type="InterPro" id="IPR013815">
    <property type="entry name" value="ATP_grasp_subdomain_1"/>
</dbReference>
<keyword evidence="2 5" id="KW-0436">Ligase</keyword>
<evidence type="ECO:0000259" key="4">
    <source>
        <dbReference type="PROSITE" id="PS50975"/>
    </source>
</evidence>
<dbReference type="PANTHER" id="PTHR23132">
    <property type="entry name" value="D-ALANINE--D-ALANINE LIGASE"/>
    <property type="match status" value="1"/>
</dbReference>
<evidence type="ECO:0000313" key="6">
    <source>
        <dbReference type="Proteomes" id="UP001067235"/>
    </source>
</evidence>
<accession>A0ABT4N3V4</accession>
<proteinExistence type="inferred from homology"/>
<organism evidence="5 6">
    <name type="scientific">Gordonia rubripertincta</name>
    <name type="common">Rhodococcus corallinus</name>
    <dbReference type="NCBI Taxonomy" id="36822"/>
    <lineage>
        <taxon>Bacteria</taxon>
        <taxon>Bacillati</taxon>
        <taxon>Actinomycetota</taxon>
        <taxon>Actinomycetes</taxon>
        <taxon>Mycobacteriales</taxon>
        <taxon>Gordoniaceae</taxon>
        <taxon>Gordonia</taxon>
    </lineage>
</organism>
<sequence length="344" mass="37277">MQNLKVLALAGSPVDHFGADLSRVYATGFVDAFRGLTGYQVEVAYVSPDGSWRFLSGLHEDEIAAAQEVSLSDAVGYIQARRYDVIVPEMFCLPGMTAYRSLFDVIGVPYLGNRADVMALTADKHLTRLVAAAAGVTVPAGEVLRAGEKYTGELPVVVKPADSDNSMGVALVREDSDMDLAIADALLYSDSALVETYVPLGREVRCGIIVRDGELVCLPLEEYAVDEQTHPIRARADKLDRTSEGQLYLVAKESTKAWIVDVDDPVTEAVWAAARRAHVALGCRHYSLFDFRVDPDGVPWFLEAGLYCSYSPSSVIAVMASAAGITVDELFAIGVREIAHEKAR</sequence>
<keyword evidence="6" id="KW-1185">Reference proteome</keyword>
<comment type="caution">
    <text evidence="5">The sequence shown here is derived from an EMBL/GenBank/DDBJ whole genome shotgun (WGS) entry which is preliminary data.</text>
</comment>
<dbReference type="Pfam" id="PF07478">
    <property type="entry name" value="Dala_Dala_lig_C"/>
    <property type="match status" value="1"/>
</dbReference>
<dbReference type="GO" id="GO:0016874">
    <property type="term" value="F:ligase activity"/>
    <property type="evidence" value="ECO:0007669"/>
    <property type="project" value="UniProtKB-KW"/>
</dbReference>
<dbReference type="PROSITE" id="PS50975">
    <property type="entry name" value="ATP_GRASP"/>
    <property type="match status" value="1"/>
</dbReference>
<dbReference type="InterPro" id="IPR011761">
    <property type="entry name" value="ATP-grasp"/>
</dbReference>
<keyword evidence="3" id="KW-0067">ATP-binding</keyword>
<dbReference type="RefSeq" id="WP_301573713.1">
    <property type="nucleotide sequence ID" value="NZ_JAPWIE010000008.1"/>
</dbReference>
<dbReference type="InterPro" id="IPR011095">
    <property type="entry name" value="Dala_Dala_lig_C"/>
</dbReference>